<evidence type="ECO:0000313" key="2">
    <source>
        <dbReference type="Proteomes" id="UP000814033"/>
    </source>
</evidence>
<accession>A0ACB8RYB9</accession>
<keyword evidence="2" id="KW-1185">Reference proteome</keyword>
<comment type="caution">
    <text evidence="1">The sequence shown here is derived from an EMBL/GenBank/DDBJ whole genome shotgun (WGS) entry which is preliminary data.</text>
</comment>
<dbReference type="Proteomes" id="UP000814033">
    <property type="component" value="Unassembled WGS sequence"/>
</dbReference>
<evidence type="ECO:0000313" key="1">
    <source>
        <dbReference type="EMBL" id="KAI0049019.1"/>
    </source>
</evidence>
<sequence>MSALPLLASTSTGLDISASFITPVGFAREHPLLDDDDRERKRPRLSESFLDLRDSYIYGAPIPARQLRERTRPSDTPATRHRASLSRASSLALISVPSTPSPSVRSMSPAVAAYPDTSAKHHLRNSKLTIDFHGADDTTWPASWSTTNMFVFARGNRVHIKDLTTPNSAVSGLVKLKDTHGDLRVIECAGIEARHTVALGTSKGLVQVWDLATKKMTASWWTKPVTAMKWAGPMLSVGSEKGTIRHFDTRVKEAGKMKDQVRKVLRHQARIGSLAWNHDGRVLASGDESGVVYCWDARQNAPLDVGDLVQRRRKMQHAGAVKALAWCPWSLKVLASGDAAANGSGTIRLWNVNETSQKPPIPDALELDAQITSLQWSSQCKELLSTHGAARVPEEATLFTVTTPISAHPPPPTLANSVAVHSYPTLTHVTTLYPATTPLAGSILSPNGQRIAFAVPAEKQLRIWDVWGKRKELKRQRSVVEIGGIR</sequence>
<reference evidence="1" key="1">
    <citation type="submission" date="2021-02" db="EMBL/GenBank/DDBJ databases">
        <authorList>
            <consortium name="DOE Joint Genome Institute"/>
            <person name="Ahrendt S."/>
            <person name="Looney B.P."/>
            <person name="Miyauchi S."/>
            <person name="Morin E."/>
            <person name="Drula E."/>
            <person name="Courty P.E."/>
            <person name="Chicoki N."/>
            <person name="Fauchery L."/>
            <person name="Kohler A."/>
            <person name="Kuo A."/>
            <person name="Labutti K."/>
            <person name="Pangilinan J."/>
            <person name="Lipzen A."/>
            <person name="Riley R."/>
            <person name="Andreopoulos W."/>
            <person name="He G."/>
            <person name="Johnson J."/>
            <person name="Barry K.W."/>
            <person name="Grigoriev I.V."/>
            <person name="Nagy L."/>
            <person name="Hibbett D."/>
            <person name="Henrissat B."/>
            <person name="Matheny P.B."/>
            <person name="Labbe J."/>
            <person name="Martin F."/>
        </authorList>
    </citation>
    <scope>NUCLEOTIDE SEQUENCE</scope>
    <source>
        <strain evidence="1">FP105234-sp</strain>
    </source>
</reference>
<protein>
    <submittedName>
        <fullName evidence="1">WD40 repeat-like protein</fullName>
    </submittedName>
</protein>
<dbReference type="EMBL" id="MU275878">
    <property type="protein sequence ID" value="KAI0049019.1"/>
    <property type="molecule type" value="Genomic_DNA"/>
</dbReference>
<organism evidence="1 2">
    <name type="scientific">Auriscalpium vulgare</name>
    <dbReference type="NCBI Taxonomy" id="40419"/>
    <lineage>
        <taxon>Eukaryota</taxon>
        <taxon>Fungi</taxon>
        <taxon>Dikarya</taxon>
        <taxon>Basidiomycota</taxon>
        <taxon>Agaricomycotina</taxon>
        <taxon>Agaricomycetes</taxon>
        <taxon>Russulales</taxon>
        <taxon>Auriscalpiaceae</taxon>
        <taxon>Auriscalpium</taxon>
    </lineage>
</organism>
<proteinExistence type="predicted"/>
<gene>
    <name evidence="1" type="ORF">FA95DRAFT_1538825</name>
</gene>
<name>A0ACB8RYB9_9AGAM</name>
<reference evidence="1" key="2">
    <citation type="journal article" date="2022" name="New Phytol.">
        <title>Evolutionary transition to the ectomycorrhizal habit in the genomes of a hyperdiverse lineage of mushroom-forming fungi.</title>
        <authorList>
            <person name="Looney B."/>
            <person name="Miyauchi S."/>
            <person name="Morin E."/>
            <person name="Drula E."/>
            <person name="Courty P.E."/>
            <person name="Kohler A."/>
            <person name="Kuo A."/>
            <person name="LaButti K."/>
            <person name="Pangilinan J."/>
            <person name="Lipzen A."/>
            <person name="Riley R."/>
            <person name="Andreopoulos W."/>
            <person name="He G."/>
            <person name="Johnson J."/>
            <person name="Nolan M."/>
            <person name="Tritt A."/>
            <person name="Barry K.W."/>
            <person name="Grigoriev I.V."/>
            <person name="Nagy L.G."/>
            <person name="Hibbett D."/>
            <person name="Henrissat B."/>
            <person name="Matheny P.B."/>
            <person name="Labbe J."/>
            <person name="Martin F.M."/>
        </authorList>
    </citation>
    <scope>NUCLEOTIDE SEQUENCE</scope>
    <source>
        <strain evidence="1">FP105234-sp</strain>
    </source>
</reference>